<dbReference type="AlphaFoldDB" id="A0A5M9K4Q6"/>
<gene>
    <name evidence="1" type="ORF">EYC84_006848</name>
</gene>
<evidence type="ECO:0000313" key="2">
    <source>
        <dbReference type="Proteomes" id="UP000322873"/>
    </source>
</evidence>
<accession>A0A5M9K4Q6</accession>
<comment type="caution">
    <text evidence="1">The sequence shown here is derived from an EMBL/GenBank/DDBJ whole genome shotgun (WGS) entry which is preliminary data.</text>
</comment>
<keyword evidence="2" id="KW-1185">Reference proteome</keyword>
<reference evidence="1 2" key="1">
    <citation type="submission" date="2019-06" db="EMBL/GenBank/DDBJ databases">
        <title>Genome Sequence of the Brown Rot Fungal Pathogen Monilinia fructicola.</title>
        <authorList>
            <person name="De Miccolis Angelini R.M."/>
            <person name="Landi L."/>
            <person name="Abate D."/>
            <person name="Pollastro S."/>
            <person name="Romanazzi G."/>
            <person name="Faretra F."/>
        </authorList>
    </citation>
    <scope>NUCLEOTIDE SEQUENCE [LARGE SCALE GENOMIC DNA]</scope>
    <source>
        <strain evidence="1 2">Mfrc123</strain>
    </source>
</reference>
<dbReference type="EMBL" id="VICG01000001">
    <property type="protein sequence ID" value="KAA8576794.1"/>
    <property type="molecule type" value="Genomic_DNA"/>
</dbReference>
<dbReference type="Proteomes" id="UP000322873">
    <property type="component" value="Unassembled WGS sequence"/>
</dbReference>
<sequence length="82" mass="9445">MFVYQLANCRTKSKPVPFLMINYHSYTISYPCSTKDPAPNNAIPPGTQNPQPRNCKIKFLPTRGIIKERQERRSIITNHIKA</sequence>
<organism evidence="1 2">
    <name type="scientific">Monilinia fructicola</name>
    <name type="common">Brown rot fungus</name>
    <name type="synonym">Ciboria fructicola</name>
    <dbReference type="NCBI Taxonomy" id="38448"/>
    <lineage>
        <taxon>Eukaryota</taxon>
        <taxon>Fungi</taxon>
        <taxon>Dikarya</taxon>
        <taxon>Ascomycota</taxon>
        <taxon>Pezizomycotina</taxon>
        <taxon>Leotiomycetes</taxon>
        <taxon>Helotiales</taxon>
        <taxon>Sclerotiniaceae</taxon>
        <taxon>Monilinia</taxon>
    </lineage>
</organism>
<proteinExistence type="predicted"/>
<protein>
    <submittedName>
        <fullName evidence="1">Uncharacterized protein</fullName>
    </submittedName>
</protein>
<name>A0A5M9K4Q6_MONFR</name>
<evidence type="ECO:0000313" key="1">
    <source>
        <dbReference type="EMBL" id="KAA8576794.1"/>
    </source>
</evidence>